<gene>
    <name evidence="1" type="ORF">GGX14DRAFT_578188</name>
</gene>
<evidence type="ECO:0000313" key="1">
    <source>
        <dbReference type="EMBL" id="KAJ7192320.1"/>
    </source>
</evidence>
<accession>A0AAD6UT85</accession>
<keyword evidence="2" id="KW-1185">Reference proteome</keyword>
<dbReference type="EMBL" id="JARJCW010000121">
    <property type="protein sequence ID" value="KAJ7192320.1"/>
    <property type="molecule type" value="Genomic_DNA"/>
</dbReference>
<name>A0AAD6UT85_9AGAR</name>
<protein>
    <submittedName>
        <fullName evidence="1">Uncharacterized protein</fullName>
    </submittedName>
</protein>
<proteinExistence type="predicted"/>
<dbReference type="AlphaFoldDB" id="A0AAD6UT85"/>
<dbReference type="Proteomes" id="UP001219525">
    <property type="component" value="Unassembled WGS sequence"/>
</dbReference>
<organism evidence="1 2">
    <name type="scientific">Mycena pura</name>
    <dbReference type="NCBI Taxonomy" id="153505"/>
    <lineage>
        <taxon>Eukaryota</taxon>
        <taxon>Fungi</taxon>
        <taxon>Dikarya</taxon>
        <taxon>Basidiomycota</taxon>
        <taxon>Agaricomycotina</taxon>
        <taxon>Agaricomycetes</taxon>
        <taxon>Agaricomycetidae</taxon>
        <taxon>Agaricales</taxon>
        <taxon>Marasmiineae</taxon>
        <taxon>Mycenaceae</taxon>
        <taxon>Mycena</taxon>
    </lineage>
</organism>
<reference evidence="1" key="1">
    <citation type="submission" date="2023-03" db="EMBL/GenBank/DDBJ databases">
        <title>Massive genome expansion in bonnet fungi (Mycena s.s.) driven by repeated elements and novel gene families across ecological guilds.</title>
        <authorList>
            <consortium name="Lawrence Berkeley National Laboratory"/>
            <person name="Harder C.B."/>
            <person name="Miyauchi S."/>
            <person name="Viragh M."/>
            <person name="Kuo A."/>
            <person name="Thoen E."/>
            <person name="Andreopoulos B."/>
            <person name="Lu D."/>
            <person name="Skrede I."/>
            <person name="Drula E."/>
            <person name="Henrissat B."/>
            <person name="Morin E."/>
            <person name="Kohler A."/>
            <person name="Barry K."/>
            <person name="LaButti K."/>
            <person name="Morin E."/>
            <person name="Salamov A."/>
            <person name="Lipzen A."/>
            <person name="Mereny Z."/>
            <person name="Hegedus B."/>
            <person name="Baldrian P."/>
            <person name="Stursova M."/>
            <person name="Weitz H."/>
            <person name="Taylor A."/>
            <person name="Grigoriev I.V."/>
            <person name="Nagy L.G."/>
            <person name="Martin F."/>
            <person name="Kauserud H."/>
        </authorList>
    </citation>
    <scope>NUCLEOTIDE SEQUENCE</scope>
    <source>
        <strain evidence="1">9144</strain>
    </source>
</reference>
<evidence type="ECO:0000313" key="2">
    <source>
        <dbReference type="Proteomes" id="UP001219525"/>
    </source>
</evidence>
<sequence length="108" mass="12018">MSSDRNKILPHGVPIDIFENAEDYGALDFRVRVHPDAIAQVRDLYASPEQEVFQPSRSSRLPCASDTILQRDIDAATGCNSEQRLGYLSGDTSSLRGTWTRSTRLPPL</sequence>
<comment type="caution">
    <text evidence="1">The sequence shown here is derived from an EMBL/GenBank/DDBJ whole genome shotgun (WGS) entry which is preliminary data.</text>
</comment>